<dbReference type="InterPro" id="IPR027417">
    <property type="entry name" value="P-loop_NTPase"/>
</dbReference>
<dbReference type="HAMAP" id="MF_00109">
    <property type="entry name" value="Shikimate_kinase"/>
    <property type="match status" value="1"/>
</dbReference>
<comment type="cofactor">
    <cofactor evidence="11">
        <name>Mg(2+)</name>
        <dbReference type="ChEBI" id="CHEBI:18420"/>
    </cofactor>
    <text evidence="11">Binds 1 Mg(2+) ion per subunit.</text>
</comment>
<evidence type="ECO:0000256" key="2">
    <source>
        <dbReference type="ARBA" id="ARBA00006997"/>
    </source>
</evidence>
<evidence type="ECO:0000256" key="8">
    <source>
        <dbReference type="ARBA" id="ARBA00022840"/>
    </source>
</evidence>
<dbReference type="SUPFAM" id="SSF52540">
    <property type="entry name" value="P-loop containing nucleoside triphosphate hydrolases"/>
    <property type="match status" value="1"/>
</dbReference>
<comment type="similarity">
    <text evidence="2 11">Belongs to the shikimate kinase family.</text>
</comment>
<evidence type="ECO:0000313" key="12">
    <source>
        <dbReference type="EMBL" id="MBC3805279.1"/>
    </source>
</evidence>
<evidence type="ECO:0000313" key="13">
    <source>
        <dbReference type="Proteomes" id="UP000603234"/>
    </source>
</evidence>
<keyword evidence="11" id="KW-0460">Magnesium</keyword>
<evidence type="ECO:0000256" key="5">
    <source>
        <dbReference type="ARBA" id="ARBA00022679"/>
    </source>
</evidence>
<feature type="binding site" evidence="11">
    <location>
        <position position="61"/>
    </location>
    <ligand>
        <name>substrate</name>
    </ligand>
</feature>
<dbReference type="EMBL" id="WJBC01000023">
    <property type="protein sequence ID" value="MBC3805279.1"/>
    <property type="molecule type" value="Genomic_DNA"/>
</dbReference>
<organism evidence="12 13">
    <name type="scientific">Acetobacterium fimetarium</name>
    <dbReference type="NCBI Taxonomy" id="52691"/>
    <lineage>
        <taxon>Bacteria</taxon>
        <taxon>Bacillati</taxon>
        <taxon>Bacillota</taxon>
        <taxon>Clostridia</taxon>
        <taxon>Eubacteriales</taxon>
        <taxon>Eubacteriaceae</taxon>
        <taxon>Acetobacterium</taxon>
    </lineage>
</organism>
<keyword evidence="11" id="KW-0963">Cytoplasm</keyword>
<proteinExistence type="inferred from homology"/>
<evidence type="ECO:0000256" key="9">
    <source>
        <dbReference type="ARBA" id="ARBA00023141"/>
    </source>
</evidence>
<gene>
    <name evidence="11" type="primary">aroK</name>
    <name evidence="12" type="ORF">GH808_12705</name>
</gene>
<dbReference type="PRINTS" id="PR01100">
    <property type="entry name" value="SHIKIMTKNASE"/>
</dbReference>
<evidence type="ECO:0000256" key="11">
    <source>
        <dbReference type="HAMAP-Rule" id="MF_00109"/>
    </source>
</evidence>
<evidence type="ECO:0000256" key="3">
    <source>
        <dbReference type="ARBA" id="ARBA00012154"/>
    </source>
</evidence>
<comment type="catalytic activity">
    <reaction evidence="10 11">
        <text>shikimate + ATP = 3-phosphoshikimate + ADP + H(+)</text>
        <dbReference type="Rhea" id="RHEA:13121"/>
        <dbReference type="ChEBI" id="CHEBI:15378"/>
        <dbReference type="ChEBI" id="CHEBI:30616"/>
        <dbReference type="ChEBI" id="CHEBI:36208"/>
        <dbReference type="ChEBI" id="CHEBI:145989"/>
        <dbReference type="ChEBI" id="CHEBI:456216"/>
        <dbReference type="EC" id="2.7.1.71"/>
    </reaction>
</comment>
<dbReference type="CDD" id="cd00464">
    <property type="entry name" value="SK"/>
    <property type="match status" value="1"/>
</dbReference>
<dbReference type="InterPro" id="IPR000623">
    <property type="entry name" value="Shikimate_kinase/TSH1"/>
</dbReference>
<dbReference type="Proteomes" id="UP000603234">
    <property type="component" value="Unassembled WGS sequence"/>
</dbReference>
<comment type="pathway">
    <text evidence="1 11">Metabolic intermediate biosynthesis; chorismate biosynthesis; chorismate from D-erythrose 4-phosphate and phosphoenolpyruvate: step 5/7.</text>
</comment>
<comment type="caution">
    <text evidence="12">The sequence shown here is derived from an EMBL/GenBank/DDBJ whole genome shotgun (WGS) entry which is preliminary data.</text>
</comment>
<sequence length="171" mass="19430">MEKVKPRIALIGFMGTGKTTIGPLLAEKLNYTFIDTDEMVEIAMGMKISDIFSDFGEQVFRDAEYEALQEALGRERVVVSTGGGIVLFERNRELLREKAFVVTLAAKPETVFKRVQGDTSRPLLKSEEPLTRIRQMMAERQKFYNDCNLNISTDDCMALECCEKIVKAYQK</sequence>
<dbReference type="PANTHER" id="PTHR21087:SF16">
    <property type="entry name" value="SHIKIMATE KINASE 1, CHLOROPLASTIC"/>
    <property type="match status" value="1"/>
</dbReference>
<dbReference type="RefSeq" id="WP_186843164.1">
    <property type="nucleotide sequence ID" value="NZ_WJBC01000023.1"/>
</dbReference>
<keyword evidence="6 11" id="KW-0547">Nucleotide-binding</keyword>
<protein>
    <recommendedName>
        <fullName evidence="3 11">Shikimate kinase</fullName>
        <shortName evidence="11">SK</shortName>
        <ecNumber evidence="3 11">2.7.1.71</ecNumber>
    </recommendedName>
</protein>
<comment type="function">
    <text evidence="11">Catalyzes the specific phosphorylation of the 3-hydroxyl group of shikimic acid using ATP as a cosubstrate.</text>
</comment>
<dbReference type="InterPro" id="IPR031322">
    <property type="entry name" value="Shikimate/glucono_kinase"/>
</dbReference>
<keyword evidence="9 11" id="KW-0057">Aromatic amino acid biosynthesis</keyword>
<feature type="binding site" evidence="11">
    <location>
        <position position="140"/>
    </location>
    <ligand>
        <name>substrate</name>
    </ligand>
</feature>
<keyword evidence="13" id="KW-1185">Reference proteome</keyword>
<feature type="binding site" evidence="11">
    <location>
        <begin position="15"/>
        <end position="20"/>
    </location>
    <ligand>
        <name>ATP</name>
        <dbReference type="ChEBI" id="CHEBI:30616"/>
    </ligand>
</feature>
<keyword evidence="8 11" id="KW-0067">ATP-binding</keyword>
<feature type="binding site" evidence="11">
    <location>
        <position position="121"/>
    </location>
    <ligand>
        <name>ATP</name>
        <dbReference type="ChEBI" id="CHEBI:30616"/>
    </ligand>
</feature>
<dbReference type="PANTHER" id="PTHR21087">
    <property type="entry name" value="SHIKIMATE KINASE"/>
    <property type="match status" value="1"/>
</dbReference>
<evidence type="ECO:0000256" key="6">
    <source>
        <dbReference type="ARBA" id="ARBA00022741"/>
    </source>
</evidence>
<dbReference type="Pfam" id="PF01202">
    <property type="entry name" value="SKI"/>
    <property type="match status" value="1"/>
</dbReference>
<dbReference type="PROSITE" id="PS01128">
    <property type="entry name" value="SHIKIMATE_KINASE"/>
    <property type="match status" value="1"/>
</dbReference>
<keyword evidence="5 11" id="KW-0808">Transferase</keyword>
<comment type="caution">
    <text evidence="11">Lacks conserved residue(s) required for the propagation of feature annotation.</text>
</comment>
<accession>A0ABR6WXB8</accession>
<dbReference type="InterPro" id="IPR023000">
    <property type="entry name" value="Shikimate_kinase_CS"/>
</dbReference>
<keyword evidence="11" id="KW-0479">Metal-binding</keyword>
<evidence type="ECO:0000256" key="7">
    <source>
        <dbReference type="ARBA" id="ARBA00022777"/>
    </source>
</evidence>
<evidence type="ECO:0000256" key="1">
    <source>
        <dbReference type="ARBA" id="ARBA00004842"/>
    </source>
</evidence>
<feature type="binding site" evidence="11">
    <location>
        <position position="37"/>
    </location>
    <ligand>
        <name>substrate</name>
    </ligand>
</feature>
<name>A0ABR6WXB8_9FIRM</name>
<comment type="subunit">
    <text evidence="11">Monomer.</text>
</comment>
<reference evidence="12 13" key="1">
    <citation type="journal article" date="2020" name="mSystems">
        <title>Defining Genomic and Predicted Metabolic Features of the Acetobacterium Genus.</title>
        <authorList>
            <person name="Ross D.E."/>
            <person name="Marshall C.W."/>
            <person name="Gulliver D."/>
            <person name="May H.D."/>
            <person name="Norman R.S."/>
        </authorList>
    </citation>
    <scope>NUCLEOTIDE SEQUENCE [LARGE SCALE GENOMIC DNA]</scope>
    <source>
        <strain evidence="12 13">DSM 8238</strain>
    </source>
</reference>
<keyword evidence="7 11" id="KW-0418">Kinase</keyword>
<feature type="binding site" evidence="11">
    <location>
        <position position="83"/>
    </location>
    <ligand>
        <name>substrate</name>
    </ligand>
</feature>
<feature type="binding site" evidence="11">
    <location>
        <position position="19"/>
    </location>
    <ligand>
        <name>Mg(2+)</name>
        <dbReference type="ChEBI" id="CHEBI:18420"/>
    </ligand>
</feature>
<dbReference type="Gene3D" id="3.40.50.300">
    <property type="entry name" value="P-loop containing nucleotide triphosphate hydrolases"/>
    <property type="match status" value="1"/>
</dbReference>
<dbReference type="EC" id="2.7.1.71" evidence="3 11"/>
<evidence type="ECO:0000256" key="4">
    <source>
        <dbReference type="ARBA" id="ARBA00022605"/>
    </source>
</evidence>
<keyword evidence="4 11" id="KW-0028">Amino-acid biosynthesis</keyword>
<evidence type="ECO:0000256" key="10">
    <source>
        <dbReference type="ARBA" id="ARBA00048567"/>
    </source>
</evidence>
<comment type="subcellular location">
    <subcellularLocation>
        <location evidence="11">Cytoplasm</location>
    </subcellularLocation>
</comment>